<sequence>MAVLPFSYDRFPELDCGPFHLRQVRLDDVEAMFALHSDEEVMRYNYDPLVNIEQAEARFHMIEPEFREQRLLRWAITRKEDDRMIGTVIISNWIRPFASADLGYDLAREYWGRGIMTEILKRVLAFGFEEMGLNRIEASSAPENVGSRRVLEKLGFAYEGTLKEKWYMNGRYWDAVVMGLLRRDYLQRLEDGSTSSKKS</sequence>
<keyword evidence="3" id="KW-1185">Reference proteome</keyword>
<evidence type="ECO:0000313" key="2">
    <source>
        <dbReference type="EMBL" id="PWK16576.1"/>
    </source>
</evidence>
<dbReference type="InterPro" id="IPR000182">
    <property type="entry name" value="GNAT_dom"/>
</dbReference>
<reference evidence="2 3" key="1">
    <citation type="submission" date="2018-05" db="EMBL/GenBank/DDBJ databases">
        <title>Genomic Encyclopedia of Type Strains, Phase IV (KMG-IV): sequencing the most valuable type-strain genomes for metagenomic binning, comparative biology and taxonomic classification.</title>
        <authorList>
            <person name="Goeker M."/>
        </authorList>
    </citation>
    <scope>NUCLEOTIDE SEQUENCE [LARGE SCALE GENOMIC DNA]</scope>
    <source>
        <strain evidence="2 3">DSM 18773</strain>
    </source>
</reference>
<dbReference type="PROSITE" id="PS51186">
    <property type="entry name" value="GNAT"/>
    <property type="match status" value="1"/>
</dbReference>
<dbReference type="Proteomes" id="UP000245634">
    <property type="component" value="Unassembled WGS sequence"/>
</dbReference>
<dbReference type="PANTHER" id="PTHR43792">
    <property type="entry name" value="GNAT FAMILY, PUTATIVE (AFU_ORTHOLOGUE AFUA_3G00765)-RELATED-RELATED"/>
    <property type="match status" value="1"/>
</dbReference>
<evidence type="ECO:0000259" key="1">
    <source>
        <dbReference type="PROSITE" id="PS51186"/>
    </source>
</evidence>
<evidence type="ECO:0000313" key="3">
    <source>
        <dbReference type="Proteomes" id="UP000245634"/>
    </source>
</evidence>
<name>A0A316DFZ6_9BACL</name>
<keyword evidence="2" id="KW-0808">Transferase</keyword>
<dbReference type="OrthoDB" id="9795206at2"/>
<accession>A0A316DFZ6</accession>
<gene>
    <name evidence="2" type="ORF">C7459_101442</name>
</gene>
<dbReference type="SUPFAM" id="SSF55729">
    <property type="entry name" value="Acyl-CoA N-acyltransferases (Nat)"/>
    <property type="match status" value="1"/>
</dbReference>
<dbReference type="Pfam" id="PF13302">
    <property type="entry name" value="Acetyltransf_3"/>
    <property type="match status" value="1"/>
</dbReference>
<dbReference type="GO" id="GO:0016747">
    <property type="term" value="F:acyltransferase activity, transferring groups other than amino-acyl groups"/>
    <property type="evidence" value="ECO:0007669"/>
    <property type="project" value="InterPro"/>
</dbReference>
<organism evidence="2 3">
    <name type="scientific">Tumebacillus permanentifrigoris</name>
    <dbReference type="NCBI Taxonomy" id="378543"/>
    <lineage>
        <taxon>Bacteria</taxon>
        <taxon>Bacillati</taxon>
        <taxon>Bacillota</taxon>
        <taxon>Bacilli</taxon>
        <taxon>Bacillales</taxon>
        <taxon>Alicyclobacillaceae</taxon>
        <taxon>Tumebacillus</taxon>
    </lineage>
</organism>
<comment type="caution">
    <text evidence="2">The sequence shown here is derived from an EMBL/GenBank/DDBJ whole genome shotgun (WGS) entry which is preliminary data.</text>
</comment>
<dbReference type="Gene3D" id="3.40.630.30">
    <property type="match status" value="1"/>
</dbReference>
<dbReference type="AlphaFoldDB" id="A0A316DFZ6"/>
<dbReference type="InterPro" id="IPR051531">
    <property type="entry name" value="N-acetyltransferase"/>
</dbReference>
<feature type="domain" description="N-acetyltransferase" evidence="1">
    <location>
        <begin position="19"/>
        <end position="183"/>
    </location>
</feature>
<dbReference type="InterPro" id="IPR016181">
    <property type="entry name" value="Acyl_CoA_acyltransferase"/>
</dbReference>
<protein>
    <submittedName>
        <fullName evidence="2">Ribosomal-protein-alanine N-acetyltransferase</fullName>
    </submittedName>
</protein>
<dbReference type="EMBL" id="QGGL01000001">
    <property type="protein sequence ID" value="PWK16576.1"/>
    <property type="molecule type" value="Genomic_DNA"/>
</dbReference>
<proteinExistence type="predicted"/>